<feature type="compositionally biased region" description="Gly residues" evidence="1">
    <location>
        <begin position="2073"/>
        <end position="2084"/>
    </location>
</feature>
<feature type="compositionally biased region" description="Polar residues" evidence="1">
    <location>
        <begin position="358"/>
        <end position="412"/>
    </location>
</feature>
<feature type="region of interest" description="Disordered" evidence="1">
    <location>
        <begin position="920"/>
        <end position="945"/>
    </location>
</feature>
<feature type="region of interest" description="Disordered" evidence="1">
    <location>
        <begin position="1884"/>
        <end position="1916"/>
    </location>
</feature>
<evidence type="ECO:0000313" key="3">
    <source>
        <dbReference type="Proteomes" id="UP001151518"/>
    </source>
</evidence>
<reference evidence="2" key="1">
    <citation type="submission" date="2022-07" db="EMBL/GenBank/DDBJ databases">
        <title>Phylogenomic reconstructions and comparative analyses of Kickxellomycotina fungi.</title>
        <authorList>
            <person name="Reynolds N.K."/>
            <person name="Stajich J.E."/>
            <person name="Barry K."/>
            <person name="Grigoriev I.V."/>
            <person name="Crous P."/>
            <person name="Smith M.E."/>
        </authorList>
    </citation>
    <scope>NUCLEOTIDE SEQUENCE</scope>
    <source>
        <strain evidence="2">NRRL 3115</strain>
    </source>
</reference>
<feature type="region of interest" description="Disordered" evidence="1">
    <location>
        <begin position="1255"/>
        <end position="1332"/>
    </location>
</feature>
<proteinExistence type="predicted"/>
<feature type="compositionally biased region" description="Low complexity" evidence="1">
    <location>
        <begin position="2085"/>
        <end position="2097"/>
    </location>
</feature>
<evidence type="ECO:0000256" key="1">
    <source>
        <dbReference type="SAM" id="MobiDB-lite"/>
    </source>
</evidence>
<feature type="compositionally biased region" description="Low complexity" evidence="1">
    <location>
        <begin position="1968"/>
        <end position="1984"/>
    </location>
</feature>
<feature type="compositionally biased region" description="Polar residues" evidence="1">
    <location>
        <begin position="439"/>
        <end position="449"/>
    </location>
</feature>
<feature type="region of interest" description="Disordered" evidence="1">
    <location>
        <begin position="117"/>
        <end position="146"/>
    </location>
</feature>
<feature type="compositionally biased region" description="Basic residues" evidence="1">
    <location>
        <begin position="52"/>
        <end position="67"/>
    </location>
</feature>
<feature type="region of interest" description="Disordered" evidence="1">
    <location>
        <begin position="1"/>
        <end position="100"/>
    </location>
</feature>
<sequence>MAADKYPHSGSPESPHCATSDQYSSGNAPTTAAASAALGYTALLHNNQQQQQKHHQQQQHHQQHRRLSNAPSESTEGREHVGPIHAAGPANQDDTSEDEIESLKRAMGSDLWALQRQRMRREQMSRPRPGGDSSEAPNSPATQTDASPIVMGKTAAPPMPVASSTAAVVSTLPNVSQAQHLHQHYSFHQGSKPVYPLPQEMSPPVPQMPEFSRQEQAHIEANASSQSNYMSPPYMHHTQQHSVPMQPVHHNTYVPNVAAGTAISATTAADSREQRHAAHAYVAQAYSAIDNSPALAAHSSSAYVYVTAAPVHQPNYTHYHHHQQQQQQQQQQTQPQIQPQPQPQYQQQHFHHQGPQQWSTSGYPSVPAAQSESNTGRYESASAWSNDQMSTSYTDNNSNFSQPHRVPNQNPFATAAPYDQRSGSNASTTDHYLRLTQEQNSSYSNQPRFQQQQQQQSSTQPHANPPGYIATGSPPMEQKIHAKNMQPGYSSSSPGVGMAERSRNPRQEMAQGAQGTTMPHIDANKDGIVVSTNSPANAVISSAFTAAVAAVPFSDAHGGHVIDAGSTSTYHSDPGYRVYPQYAQNAGVETSNADTSVVNAHLLVREMQEQRQSPSDAVALSSDRDIVAGYPPPQSDHLDPKPSAGDTLAAAAAAAAPSTFTIRSLLNSPLEEHANNNAAEIASSVGTGARTGGRNSIDGASDSAAIHEHIAKENARFRQNSTASSHLPALLQHAQQISASTAGPLDSSPNSQSSYHSAGYSSMWQGRAETVNQDFATAQQSLSSAEGAGLGVSFMPGDYSGDAANSGVAVSGSASAATANAASGSGTATYFFSAPLPTIPASVAESVSASGAATSVEPHATLEDTNVDYVASNSINSTEEHKELDTFKSVSFNDKEFSFSYYEGNKSGLKPVSIIVQVGDDSQKGSDDSRELGDSSSDNLSQSGANVEASIVPEKQSDHSSVEGAEQGSMLLSEASEDVGSLASTSENLFASSQQPGRKATMESLDNVLEYYRTHPGTDGLSVDAVVGADTKPLFESFVHSSTSPVSAPVVIESDAAIPQRNPFDSTQSAHYHPQLGSSRAPVRDAQISPAYPCTSFSSPMADSRVSGKTVAAPVFQPPHTDNTVASSIALASSTAENSADDNDNRHDASLDSQCGVGSSSGHAGFGVQKATAAEEHQPLSANKRIESSFSVPPNSVAVPADSSILGTHPHSREATPIDADTAETGQSAAQVEKDMHTNDYMLSTRRWHVDIEEDSPAMDASSRDWSQSHVPPPYRDMHSNMEDIPEPDDLVLPPTSVSLNLPRHGPRGPRDMDKNQQQQRRQQQKKPYELGKSVLEDIVNSDDECIVQMESIDGMSELSDILDISTTHDSEYGYTNSNSSTDSFGEPIEHEAGILSKSLLAPSQHDLEQGSTMHVGAGEDMVDLASGFARVSLTPMTIHQLNPQAFSPSIPSSAMQTFPQQDQQPLQPTKIYEAGDVIEFNNNEIRRAEPPRVDVLNSGRTNASTLTTSTAAGEHSISVAAAATAAIAAANGRGGTAAKTHPASTLLAYANMPAVTGTTVGGSKQSAQQTENLVPLEIMEYASELEISLAREQEDYFSDNVSPANLDPVILQNLGKAVHQQCLLQRQHQLLRRKSNMHLGLGAAGGGVGSSDEQGHSAEATVIEPEYDDYEQALKAMLVEVSQYFAQSGLNFVFPFSAKWVDWLTRHPDRPFPWRKDPEDEDEVGAGRGRRGRGREGGIGGTTGGMGEVDDEGEYSESQSDASSFSEEMLVLSRPLPPEDVLAKATIPMSTRRPVLVKDFVSQEKRKGINAHWQYYSVINQIVAVASGIHHKLLVPEAAADHSFVAHQLAALYQFLGGDFKKYKPHIESVFDMVRLSLNDAEPETPATSVAGKEGDADGSEKDCEEDVAASSKPAQRRVLDGGCVNVLRDMMASIIADALYSTSKMVLAKEHAAPGSPTGTGRTKQQEQQGQEQQQQSQQQLQQGAREVAYAISTLKGLPTQPIVRYLNKEMRVVCSNDHHQRRRRGLAHNLSRNSSMGHIRHHHHQFLHQHLHQQQPVPPLPHQMTAPQQHGGGNNGEGAGGESSTSSASNNNNNIDVGAAAHGHEIAWYEQQQTKARRGSVRQTPAAKQAGIAATNINNGTGTTLAAMLQPILSGDEVPEQQQQQ</sequence>
<feature type="compositionally biased region" description="Polar residues" evidence="1">
    <location>
        <begin position="934"/>
        <end position="945"/>
    </location>
</feature>
<gene>
    <name evidence="2" type="ORF">GGI25_002755</name>
</gene>
<feature type="compositionally biased region" description="Polar residues" evidence="1">
    <location>
        <begin position="17"/>
        <end position="27"/>
    </location>
</feature>
<feature type="region of interest" description="Disordered" evidence="1">
    <location>
        <begin position="439"/>
        <end position="507"/>
    </location>
</feature>
<feature type="region of interest" description="Disordered" evidence="1">
    <location>
        <begin position="738"/>
        <end position="759"/>
    </location>
</feature>
<feature type="region of interest" description="Disordered" evidence="1">
    <location>
        <begin position="1711"/>
        <end position="1761"/>
    </location>
</feature>
<dbReference type="Proteomes" id="UP001151518">
    <property type="component" value="Unassembled WGS sequence"/>
</dbReference>
<dbReference type="EMBL" id="JANBTW010000026">
    <property type="protein sequence ID" value="KAJ2677965.1"/>
    <property type="molecule type" value="Genomic_DNA"/>
</dbReference>
<feature type="compositionally biased region" description="Gly residues" evidence="1">
    <location>
        <begin position="1738"/>
        <end position="1748"/>
    </location>
</feature>
<feature type="compositionally biased region" description="Low complexity" evidence="1">
    <location>
        <begin position="324"/>
        <end position="357"/>
    </location>
</feature>
<evidence type="ECO:0000313" key="2">
    <source>
        <dbReference type="EMBL" id="KAJ2677965.1"/>
    </source>
</evidence>
<dbReference type="OrthoDB" id="533331at2759"/>
<name>A0A9W8G9Y4_9FUNG</name>
<organism evidence="2 3">
    <name type="scientific">Coemansia spiralis</name>
    <dbReference type="NCBI Taxonomy" id="417178"/>
    <lineage>
        <taxon>Eukaryota</taxon>
        <taxon>Fungi</taxon>
        <taxon>Fungi incertae sedis</taxon>
        <taxon>Zoopagomycota</taxon>
        <taxon>Kickxellomycotina</taxon>
        <taxon>Kickxellomycetes</taxon>
        <taxon>Kickxellales</taxon>
        <taxon>Kickxellaceae</taxon>
        <taxon>Coemansia</taxon>
    </lineage>
</organism>
<feature type="compositionally biased region" description="Low complexity" evidence="1">
    <location>
        <begin position="28"/>
        <end position="51"/>
    </location>
</feature>
<comment type="caution">
    <text evidence="2">The sequence shown here is derived from an EMBL/GenBank/DDBJ whole genome shotgun (WGS) entry which is preliminary data.</text>
</comment>
<protein>
    <submittedName>
        <fullName evidence="2">Uncharacterized protein</fullName>
    </submittedName>
</protein>
<feature type="compositionally biased region" description="Polar residues" evidence="1">
    <location>
        <begin position="1151"/>
        <end position="1162"/>
    </location>
</feature>
<feature type="compositionally biased region" description="Basic and acidic residues" evidence="1">
    <location>
        <begin position="1894"/>
        <end position="1903"/>
    </location>
</feature>
<feature type="region of interest" description="Disordered" evidence="1">
    <location>
        <begin position="317"/>
        <end position="427"/>
    </location>
</feature>
<feature type="compositionally biased region" description="Polar residues" evidence="1">
    <location>
        <begin position="135"/>
        <end position="146"/>
    </location>
</feature>
<feature type="region of interest" description="Disordered" evidence="1">
    <location>
        <begin position="1954"/>
        <end position="1984"/>
    </location>
</feature>
<feature type="region of interest" description="Disordered" evidence="1">
    <location>
        <begin position="1200"/>
        <end position="1237"/>
    </location>
</feature>
<feature type="region of interest" description="Disordered" evidence="1">
    <location>
        <begin position="608"/>
        <end position="646"/>
    </location>
</feature>
<feature type="region of interest" description="Disordered" evidence="1">
    <location>
        <begin position="1060"/>
        <end position="1084"/>
    </location>
</feature>
<feature type="region of interest" description="Disordered" evidence="1">
    <location>
        <begin position="2052"/>
        <end position="2099"/>
    </location>
</feature>
<accession>A0A9W8G9Y4</accession>
<feature type="compositionally biased region" description="Basic and acidic residues" evidence="1">
    <location>
        <begin position="921"/>
        <end position="933"/>
    </location>
</feature>
<feature type="region of interest" description="Disordered" evidence="1">
    <location>
        <begin position="1133"/>
        <end position="1176"/>
    </location>
</feature>